<dbReference type="Proteomes" id="UP000050794">
    <property type="component" value="Unassembled WGS sequence"/>
</dbReference>
<protein>
    <submittedName>
        <fullName evidence="3">Secreted protein</fullName>
    </submittedName>
</protein>
<sequence>LTWLSKLLMLRLSLILESSFLNTPIYLLVHQQRLPTIFSMKHSRSQLMIIIDVCLCHAVHFGAQTTFRKWPTSALLRCAYLEHEASISWLHYLVEAI</sequence>
<organism evidence="2 3">
    <name type="scientific">Toxocara canis</name>
    <name type="common">Canine roundworm</name>
    <dbReference type="NCBI Taxonomy" id="6265"/>
    <lineage>
        <taxon>Eukaryota</taxon>
        <taxon>Metazoa</taxon>
        <taxon>Ecdysozoa</taxon>
        <taxon>Nematoda</taxon>
        <taxon>Chromadorea</taxon>
        <taxon>Rhabditida</taxon>
        <taxon>Spirurina</taxon>
        <taxon>Ascaridomorpha</taxon>
        <taxon>Ascaridoidea</taxon>
        <taxon>Toxocaridae</taxon>
        <taxon>Toxocara</taxon>
    </lineage>
</organism>
<reference evidence="3" key="1">
    <citation type="submission" date="2016-06" db="UniProtKB">
        <authorList>
            <consortium name="WormBaseParasite"/>
        </authorList>
    </citation>
    <scope>IDENTIFICATION</scope>
</reference>
<keyword evidence="2" id="KW-1185">Reference proteome</keyword>
<evidence type="ECO:0000313" key="3">
    <source>
        <dbReference type="WBParaSite" id="TCNE_0000462801-mRNA-1"/>
    </source>
</evidence>
<feature type="signal peptide" evidence="1">
    <location>
        <begin position="1"/>
        <end position="18"/>
    </location>
</feature>
<feature type="chain" id="PRO_5008154467" evidence="1">
    <location>
        <begin position="19"/>
        <end position="97"/>
    </location>
</feature>
<keyword evidence="1" id="KW-0732">Signal</keyword>
<evidence type="ECO:0000313" key="2">
    <source>
        <dbReference type="Proteomes" id="UP000050794"/>
    </source>
</evidence>
<accession>A0A183U808</accession>
<dbReference type="WBParaSite" id="TCNE_0000462801-mRNA-1">
    <property type="protein sequence ID" value="TCNE_0000462801-mRNA-1"/>
    <property type="gene ID" value="TCNE_0000462801"/>
</dbReference>
<evidence type="ECO:0000256" key="1">
    <source>
        <dbReference type="SAM" id="SignalP"/>
    </source>
</evidence>
<proteinExistence type="predicted"/>
<name>A0A183U808_TOXCA</name>
<dbReference type="AlphaFoldDB" id="A0A183U808"/>